<dbReference type="InterPro" id="IPR011780">
    <property type="entry name" value="D_Ser_am_lyase"/>
</dbReference>
<dbReference type="eggNOG" id="COG3048">
    <property type="taxonomic scope" value="Bacteria"/>
</dbReference>
<organism evidence="8 9">
    <name type="scientific">Fusobacterium vincentii 4_1_13</name>
    <dbReference type="NCBI Taxonomy" id="469606"/>
    <lineage>
        <taxon>Bacteria</taxon>
        <taxon>Fusobacteriati</taxon>
        <taxon>Fusobacteriota</taxon>
        <taxon>Fusobacteriia</taxon>
        <taxon>Fusobacteriales</taxon>
        <taxon>Fusobacteriaceae</taxon>
        <taxon>Fusobacterium</taxon>
    </lineage>
</organism>
<dbReference type="NCBIfam" id="NF002823">
    <property type="entry name" value="PRK02991.1"/>
    <property type="match status" value="1"/>
</dbReference>
<dbReference type="GO" id="GO:0030170">
    <property type="term" value="F:pyridoxal phosphate binding"/>
    <property type="evidence" value="ECO:0007669"/>
    <property type="project" value="InterPro"/>
</dbReference>
<dbReference type="GO" id="GO:0008721">
    <property type="term" value="F:D-serine ammonia-lyase activity"/>
    <property type="evidence" value="ECO:0007669"/>
    <property type="project" value="UniProtKB-EC"/>
</dbReference>
<dbReference type="CDD" id="cd06447">
    <property type="entry name" value="D-Ser-dehyd"/>
    <property type="match status" value="1"/>
</dbReference>
<dbReference type="GO" id="GO:0036088">
    <property type="term" value="P:D-serine catabolic process"/>
    <property type="evidence" value="ECO:0007669"/>
    <property type="project" value="TreeGrafter"/>
</dbReference>
<protein>
    <recommendedName>
        <fullName evidence="6">Probable D-serine dehydratase</fullName>
        <ecNumber evidence="6">4.3.1.18</ecNumber>
    </recommendedName>
    <alternativeName>
        <fullName evidence="6">D-serine deaminase</fullName>
        <shortName evidence="6">DSD</shortName>
    </alternativeName>
</protein>
<comment type="caution">
    <text evidence="8">The sequence shown here is derived from an EMBL/GenBank/DDBJ whole genome shotgun (WGS) entry which is preliminary data.</text>
</comment>
<gene>
    <name evidence="6" type="primary">dsdA</name>
    <name evidence="8" type="ORF">FSCG_00158</name>
</gene>
<dbReference type="PANTHER" id="PTHR48078:SF9">
    <property type="entry name" value="D-SERINE DEHYDRATASE"/>
    <property type="match status" value="1"/>
</dbReference>
<evidence type="ECO:0000256" key="4">
    <source>
        <dbReference type="ARBA" id="ARBA00050422"/>
    </source>
</evidence>
<evidence type="ECO:0000256" key="3">
    <source>
        <dbReference type="ARBA" id="ARBA00023239"/>
    </source>
</evidence>
<evidence type="ECO:0000256" key="6">
    <source>
        <dbReference type="HAMAP-Rule" id="MF_01030"/>
    </source>
</evidence>
<dbReference type="HAMAP" id="MF_01030">
    <property type="entry name" value="D_Ser_dehydrat"/>
    <property type="match status" value="1"/>
</dbReference>
<comment type="cofactor">
    <cofactor evidence="1 6">
        <name>pyridoxal 5'-phosphate</name>
        <dbReference type="ChEBI" id="CHEBI:597326"/>
    </cofactor>
</comment>
<evidence type="ECO:0000256" key="2">
    <source>
        <dbReference type="ARBA" id="ARBA00022898"/>
    </source>
</evidence>
<feature type="modified residue" description="N6-(pyridoxal phosphate)lysine" evidence="6">
    <location>
        <position position="115"/>
    </location>
</feature>
<dbReference type="RefSeq" id="WP_008802511.1">
    <property type="nucleotide sequence ID" value="NZ_KQ235735.1"/>
</dbReference>
<evidence type="ECO:0000256" key="5">
    <source>
        <dbReference type="ARBA" id="ARBA00061269"/>
    </source>
</evidence>
<dbReference type="Gene3D" id="3.40.50.1100">
    <property type="match status" value="2"/>
</dbReference>
<dbReference type="GO" id="GO:0016836">
    <property type="term" value="F:hydro-lyase activity"/>
    <property type="evidence" value="ECO:0007669"/>
    <property type="project" value="UniProtKB-UniRule"/>
</dbReference>
<evidence type="ECO:0000259" key="7">
    <source>
        <dbReference type="Pfam" id="PF00291"/>
    </source>
</evidence>
<dbReference type="AlphaFoldDB" id="A0A0M1VS16"/>
<dbReference type="EC" id="4.3.1.18" evidence="6"/>
<evidence type="ECO:0000313" key="9">
    <source>
        <dbReference type="Proteomes" id="UP000004925"/>
    </source>
</evidence>
<dbReference type="InterPro" id="IPR001926">
    <property type="entry name" value="TrpB-like_PALP"/>
</dbReference>
<dbReference type="InterPro" id="IPR036052">
    <property type="entry name" value="TrpB-like_PALP_sf"/>
</dbReference>
<name>A0A0M1VS16_FUSVC</name>
<proteinExistence type="inferred from homology"/>
<evidence type="ECO:0000313" key="8">
    <source>
        <dbReference type="EMBL" id="EEO39445.1"/>
    </source>
</evidence>
<evidence type="ECO:0000256" key="1">
    <source>
        <dbReference type="ARBA" id="ARBA00001933"/>
    </source>
</evidence>
<dbReference type="NCBIfam" id="TIGR02035">
    <property type="entry name" value="D_Ser_am_lyase"/>
    <property type="match status" value="1"/>
</dbReference>
<comment type="similarity">
    <text evidence="5 6">Belongs to the serine/threonine dehydratase family. DsdA subfamily.</text>
</comment>
<comment type="catalytic activity">
    <reaction evidence="4 6">
        <text>D-serine = pyruvate + NH4(+)</text>
        <dbReference type="Rhea" id="RHEA:13977"/>
        <dbReference type="ChEBI" id="CHEBI:15361"/>
        <dbReference type="ChEBI" id="CHEBI:28938"/>
        <dbReference type="ChEBI" id="CHEBI:35247"/>
        <dbReference type="EC" id="4.3.1.18"/>
    </reaction>
</comment>
<dbReference type="Proteomes" id="UP000004925">
    <property type="component" value="Unassembled WGS sequence"/>
</dbReference>
<dbReference type="Pfam" id="PF00291">
    <property type="entry name" value="PALP"/>
    <property type="match status" value="1"/>
</dbReference>
<dbReference type="HOGENOM" id="CLU_035707_0_0_0"/>
<accession>A0A0M1VS16</accession>
<keyword evidence="2 6" id="KW-0663">Pyridoxal phosphate</keyword>
<dbReference type="EMBL" id="ACDE02000013">
    <property type="protein sequence ID" value="EEO39445.1"/>
    <property type="molecule type" value="Genomic_DNA"/>
</dbReference>
<dbReference type="InterPro" id="IPR050147">
    <property type="entry name" value="Ser/Thr_Dehydratase"/>
</dbReference>
<reference evidence="8 9" key="1">
    <citation type="submission" date="2011-10" db="EMBL/GenBank/DDBJ databases">
        <title>The Genome Sequence of Fusobacterium sp. 4_1_13.</title>
        <authorList>
            <consortium name="The Broad Institute Genome Sequencing Platform"/>
            <person name="Earl A."/>
            <person name="Ward D."/>
            <person name="Feldgarden M."/>
            <person name="Gevers D."/>
            <person name="Strauss J."/>
            <person name="Ambrose C."/>
            <person name="Allen-Vercoe E."/>
            <person name="Young S.K."/>
            <person name="Zeng Q."/>
            <person name="Gargeya S."/>
            <person name="Fitzgerald M."/>
            <person name="Haas B."/>
            <person name="Abouelleil A."/>
            <person name="Alvarado L."/>
            <person name="Arachchi H.M."/>
            <person name="Berlin A."/>
            <person name="Brown A."/>
            <person name="Chapman S.B."/>
            <person name="Chen Z."/>
            <person name="Dunbar C."/>
            <person name="Freedman E."/>
            <person name="Gearin G."/>
            <person name="Goldberg J."/>
            <person name="Griggs A."/>
            <person name="Gujja S."/>
            <person name="Heiman D."/>
            <person name="Howarth C."/>
            <person name="Larson L."/>
            <person name="Lui A."/>
            <person name="MacDonald P.J."/>
            <person name="Montmayeur A."/>
            <person name="Murphy C."/>
            <person name="Neiman D."/>
            <person name="Pearson M."/>
            <person name="Priest M."/>
            <person name="Roberts A."/>
            <person name="Saif S."/>
            <person name="Shea T."/>
            <person name="Shenoy N."/>
            <person name="Sisk P."/>
            <person name="Stolte C."/>
            <person name="Sykes S."/>
            <person name="Wortman J."/>
            <person name="Nusbaum C."/>
            <person name="Birren B."/>
        </authorList>
    </citation>
    <scope>NUCLEOTIDE SEQUENCE [LARGE SCALE GENOMIC DNA]</scope>
    <source>
        <strain evidence="8 9">4_1_13</strain>
    </source>
</reference>
<feature type="domain" description="Tryptophan synthase beta chain-like PALP" evidence="7">
    <location>
        <begin position="75"/>
        <end position="396"/>
    </location>
</feature>
<sequence>MDIKSIIANNPLIKNMVDKKEVVWINPKEINYTEYEKNLPIKDQELKESEERLKRFAPFIKKVFPETKETNGIIESPLEEIFNMQKELEKKYHTEILGKLYLKMDSHLPVAGSIKARGGVYEVLKHAEELAMKAGLLKLEDDYSILADKKFKNFFSKYKIQVGSTGNLGLSIGITSAALGFQVIVHMSADAKKWKKDMLRSKGVQVIEYESDYGKAVEEGRKNSDLDPMSYFVDDEKSMNLFLGYTVAASRIKKQFDKKGIVINKEHPLIVYIPCGVGGAPGGVAYGLKRIFKENVYIFFVEPVLAPCMLLGMETGLHEKISVYDVGIHGITHADGLAVARPSGLVGRLMEPILSGIFTVDDYKLYDYLRILNETENKRIEPSSCAAFEGVVSLLKYGESKKYVENKIGKNINNAYHICWATGGKMVPKEDMEIFLNTYLK</sequence>
<dbReference type="PANTHER" id="PTHR48078">
    <property type="entry name" value="THREONINE DEHYDRATASE, MITOCHONDRIAL-RELATED"/>
    <property type="match status" value="1"/>
</dbReference>
<dbReference type="GO" id="GO:0009097">
    <property type="term" value="P:isoleucine biosynthetic process"/>
    <property type="evidence" value="ECO:0007669"/>
    <property type="project" value="TreeGrafter"/>
</dbReference>
<keyword evidence="3 6" id="KW-0456">Lyase</keyword>
<dbReference type="FunFam" id="3.40.50.1100:FF:000018">
    <property type="entry name" value="D-serine dehydratase"/>
    <property type="match status" value="1"/>
</dbReference>
<dbReference type="SUPFAM" id="SSF53686">
    <property type="entry name" value="Tryptophan synthase beta subunit-like PLP-dependent enzymes"/>
    <property type="match status" value="1"/>
</dbReference>